<dbReference type="SMART" id="SM00644">
    <property type="entry name" value="Ami_2"/>
    <property type="match status" value="1"/>
</dbReference>
<gene>
    <name evidence="14" type="primary">ampD</name>
    <name evidence="14" type="ORF">GEV47_16045</name>
</gene>
<organism evidence="14 15">
    <name type="scientific">Glaciimonas soli</name>
    <dbReference type="NCBI Taxonomy" id="2590999"/>
    <lineage>
        <taxon>Bacteria</taxon>
        <taxon>Pseudomonadati</taxon>
        <taxon>Pseudomonadota</taxon>
        <taxon>Betaproteobacteria</taxon>
        <taxon>Burkholderiales</taxon>
        <taxon>Oxalobacteraceae</taxon>
        <taxon>Glaciimonas</taxon>
    </lineage>
</organism>
<evidence type="ECO:0000313" key="14">
    <source>
        <dbReference type="EMBL" id="MQR02189.1"/>
    </source>
</evidence>
<dbReference type="Proteomes" id="UP000451565">
    <property type="component" value="Unassembled WGS sequence"/>
</dbReference>
<evidence type="ECO:0000256" key="7">
    <source>
        <dbReference type="ARBA" id="ARBA00022723"/>
    </source>
</evidence>
<keyword evidence="9" id="KW-0862">Zinc</keyword>
<evidence type="ECO:0000256" key="4">
    <source>
        <dbReference type="ARBA" id="ARBA00007553"/>
    </source>
</evidence>
<dbReference type="NCBIfam" id="NF008758">
    <property type="entry name" value="PRK11789.1"/>
    <property type="match status" value="1"/>
</dbReference>
<feature type="domain" description="N-acetylmuramoyl-L-alanine amidase" evidence="13">
    <location>
        <begin position="26"/>
        <end position="176"/>
    </location>
</feature>
<comment type="caution">
    <text evidence="14">The sequence shown here is derived from an EMBL/GenBank/DDBJ whole genome shotgun (WGS) entry which is preliminary data.</text>
</comment>
<dbReference type="Pfam" id="PF01510">
    <property type="entry name" value="Amidase_2"/>
    <property type="match status" value="1"/>
</dbReference>
<dbReference type="InterPro" id="IPR002502">
    <property type="entry name" value="Amidase_domain"/>
</dbReference>
<evidence type="ECO:0000256" key="2">
    <source>
        <dbReference type="ARBA" id="ARBA00001947"/>
    </source>
</evidence>
<evidence type="ECO:0000256" key="8">
    <source>
        <dbReference type="ARBA" id="ARBA00022801"/>
    </source>
</evidence>
<comment type="similarity">
    <text evidence="4">Belongs to the N-acetylmuramoyl-L-alanine amidase 2 family.</text>
</comment>
<dbReference type="RefSeq" id="WP_153235803.1">
    <property type="nucleotide sequence ID" value="NZ_WINI01000008.1"/>
</dbReference>
<proteinExistence type="inferred from homology"/>
<dbReference type="Gene3D" id="3.40.80.10">
    <property type="entry name" value="Peptidoglycan recognition protein-like"/>
    <property type="match status" value="1"/>
</dbReference>
<evidence type="ECO:0000256" key="9">
    <source>
        <dbReference type="ARBA" id="ARBA00022833"/>
    </source>
</evidence>
<dbReference type="GO" id="GO:0071555">
    <property type="term" value="P:cell wall organization"/>
    <property type="evidence" value="ECO:0007669"/>
    <property type="project" value="UniProtKB-KW"/>
</dbReference>
<name>A0A843YR00_9BURK</name>
<dbReference type="CDD" id="cd06583">
    <property type="entry name" value="PGRP"/>
    <property type="match status" value="1"/>
</dbReference>
<evidence type="ECO:0000256" key="10">
    <source>
        <dbReference type="ARBA" id="ARBA00023316"/>
    </source>
</evidence>
<accession>A0A843YR00</accession>
<protein>
    <recommendedName>
        <fullName evidence="11">1,6-anhydro-N-acetylmuramyl-L-alanine amidase AmpD</fullName>
        <ecNumber evidence="5">3.5.1.28</ecNumber>
    </recommendedName>
    <alternativeName>
        <fullName evidence="12">N-acetylmuramoyl-L-alanine amidase</fullName>
    </alternativeName>
</protein>
<keyword evidence="8 14" id="KW-0378">Hydrolase</keyword>
<dbReference type="GO" id="GO:0046872">
    <property type="term" value="F:metal ion binding"/>
    <property type="evidence" value="ECO:0007669"/>
    <property type="project" value="UniProtKB-KW"/>
</dbReference>
<dbReference type="OrthoDB" id="9794842at2"/>
<evidence type="ECO:0000256" key="6">
    <source>
        <dbReference type="ARBA" id="ARBA00022490"/>
    </source>
</evidence>
<dbReference type="InterPro" id="IPR036505">
    <property type="entry name" value="Amidase/PGRP_sf"/>
</dbReference>
<dbReference type="SUPFAM" id="SSF55846">
    <property type="entry name" value="N-acetylmuramoyl-L-alanine amidase-like"/>
    <property type="match status" value="1"/>
</dbReference>
<evidence type="ECO:0000256" key="5">
    <source>
        <dbReference type="ARBA" id="ARBA00011901"/>
    </source>
</evidence>
<dbReference type="EMBL" id="WINI01000008">
    <property type="protein sequence ID" value="MQR02189.1"/>
    <property type="molecule type" value="Genomic_DNA"/>
</dbReference>
<evidence type="ECO:0000256" key="1">
    <source>
        <dbReference type="ARBA" id="ARBA00001561"/>
    </source>
</evidence>
<dbReference type="GO" id="GO:0009254">
    <property type="term" value="P:peptidoglycan turnover"/>
    <property type="evidence" value="ECO:0007669"/>
    <property type="project" value="TreeGrafter"/>
</dbReference>
<comment type="subcellular location">
    <subcellularLocation>
        <location evidence="3">Cytoplasm</location>
    </subcellularLocation>
</comment>
<evidence type="ECO:0000259" key="13">
    <source>
        <dbReference type="SMART" id="SM00644"/>
    </source>
</evidence>
<sequence length="206" mass="22929">MSLPNVEINQEGWLTEAAGQISRLQSPNCDRGRNGNSVDLLVIHYISLPSGDFSGTHIIKLFMNAIDIKAHPSFTDLEDLKVSSHFLIRRNGSIIQFVSTEDRAWHAGNSTFDGREKCNEFSVGIEMEGTGEVPFEEDQYAALVALSHALKARYPQTLNAVLGHEHIAPGRKFDPGPHFDWTKFKRAYQPDLQVATNRPLAFPPSA</sequence>
<comment type="catalytic activity">
    <reaction evidence="1">
        <text>Hydrolyzes the link between N-acetylmuramoyl residues and L-amino acid residues in certain cell-wall glycopeptides.</text>
        <dbReference type="EC" id="3.5.1.28"/>
    </reaction>
</comment>
<dbReference type="GO" id="GO:0005737">
    <property type="term" value="C:cytoplasm"/>
    <property type="evidence" value="ECO:0007669"/>
    <property type="project" value="UniProtKB-SubCell"/>
</dbReference>
<evidence type="ECO:0000256" key="12">
    <source>
        <dbReference type="ARBA" id="ARBA00042615"/>
    </source>
</evidence>
<dbReference type="AlphaFoldDB" id="A0A843YR00"/>
<dbReference type="InterPro" id="IPR051206">
    <property type="entry name" value="NAMLAA_amidase_2"/>
</dbReference>
<keyword evidence="6" id="KW-0963">Cytoplasm</keyword>
<reference evidence="14 15" key="1">
    <citation type="submission" date="2019-10" db="EMBL/GenBank/DDBJ databases">
        <title>Glaciimonas soli sp. nov., a psychrophilic bacterium isolated from the forest soil of a high elevation mountain in Taiwan.</title>
        <authorList>
            <person name="Wang L.-T."/>
            <person name="Shieh W.Y."/>
        </authorList>
    </citation>
    <scope>NUCLEOTIDE SEQUENCE [LARGE SCALE GENOMIC DNA]</scope>
    <source>
        <strain evidence="14 15">GS1</strain>
    </source>
</reference>
<dbReference type="PANTHER" id="PTHR30417">
    <property type="entry name" value="N-ACETYLMURAMOYL-L-ALANINE AMIDASE AMID"/>
    <property type="match status" value="1"/>
</dbReference>
<keyword evidence="7" id="KW-0479">Metal-binding</keyword>
<keyword evidence="10" id="KW-0961">Cell wall biogenesis/degradation</keyword>
<comment type="cofactor">
    <cofactor evidence="2">
        <name>Zn(2+)</name>
        <dbReference type="ChEBI" id="CHEBI:29105"/>
    </cofactor>
</comment>
<dbReference type="PANTHER" id="PTHR30417:SF4">
    <property type="entry name" value="1,6-ANHYDRO-N-ACETYLMURAMYL-L-ALANINE AMIDASE AMPD"/>
    <property type="match status" value="1"/>
</dbReference>
<dbReference type="GO" id="GO:0009253">
    <property type="term" value="P:peptidoglycan catabolic process"/>
    <property type="evidence" value="ECO:0007669"/>
    <property type="project" value="InterPro"/>
</dbReference>
<dbReference type="EC" id="3.5.1.28" evidence="5"/>
<evidence type="ECO:0000256" key="3">
    <source>
        <dbReference type="ARBA" id="ARBA00004496"/>
    </source>
</evidence>
<keyword evidence="15" id="KW-1185">Reference proteome</keyword>
<dbReference type="GO" id="GO:0008745">
    <property type="term" value="F:N-acetylmuramoyl-L-alanine amidase activity"/>
    <property type="evidence" value="ECO:0007669"/>
    <property type="project" value="UniProtKB-EC"/>
</dbReference>
<evidence type="ECO:0000256" key="11">
    <source>
        <dbReference type="ARBA" id="ARBA00039257"/>
    </source>
</evidence>
<evidence type="ECO:0000313" key="15">
    <source>
        <dbReference type="Proteomes" id="UP000451565"/>
    </source>
</evidence>